<dbReference type="OrthoDB" id="7869376at2"/>
<evidence type="ECO:0000313" key="2">
    <source>
        <dbReference type="EMBL" id="SEO31721.1"/>
    </source>
</evidence>
<evidence type="ECO:0008006" key="5">
    <source>
        <dbReference type="Google" id="ProtNLM"/>
    </source>
</evidence>
<dbReference type="EMBL" id="FNXB01000018">
    <property type="protein sequence ID" value="SEI00933.1"/>
    <property type="molecule type" value="Genomic_DNA"/>
</dbReference>
<dbReference type="Proteomes" id="UP000198939">
    <property type="component" value="Unassembled WGS sequence"/>
</dbReference>
<evidence type="ECO:0000313" key="1">
    <source>
        <dbReference type="EMBL" id="SEI00933.1"/>
    </source>
</evidence>
<dbReference type="RefSeq" id="WP_072377468.1">
    <property type="nucleotide sequence ID" value="NZ_FNXB01000018.1"/>
</dbReference>
<dbReference type="InterPro" id="IPR011990">
    <property type="entry name" value="TPR-like_helical_dom_sf"/>
</dbReference>
<dbReference type="STRING" id="501024.RTCCBAU85039_3677"/>
<protein>
    <recommendedName>
        <fullName evidence="5">Sel1 repeat</fullName>
    </recommendedName>
</protein>
<accession>A0A1H8NPV9</accession>
<dbReference type="Gene3D" id="1.25.40.10">
    <property type="entry name" value="Tetratricopeptide repeat domain"/>
    <property type="match status" value="1"/>
</dbReference>
<organism evidence="1 3">
    <name type="scientific">Rhizobium tibeticum</name>
    <dbReference type="NCBI Taxonomy" id="501024"/>
    <lineage>
        <taxon>Bacteria</taxon>
        <taxon>Pseudomonadati</taxon>
        <taxon>Pseudomonadota</taxon>
        <taxon>Alphaproteobacteria</taxon>
        <taxon>Hyphomicrobiales</taxon>
        <taxon>Rhizobiaceae</taxon>
        <taxon>Rhizobium/Agrobacterium group</taxon>
        <taxon>Rhizobium</taxon>
    </lineage>
</organism>
<name>A0A1H8NPV9_9HYPH</name>
<sequence>MRFLTLLVALSIGVTNGCDVAFAAAGADPKSKAAVQRYRQGFNQGVTRTDQLKDPALQAIRRRMIARQRVSYKELQMLADRGDGVAAIYVAKRLAANPKLTADAIHYYTIACSTGRAGAVAPLSRLLSTTSQTVSEPRLAQAEKTLRDHAFRGNPVAAAQLVKFYKSGRPFGAKPDEVLRLERQAAAGGDSKTALNLAISMISQGLADDQEKEEARHFLTIAKDSAEPSTSAIAAAVLRLLEKEPTNLVEVSQ</sequence>
<dbReference type="SUPFAM" id="SSF81901">
    <property type="entry name" value="HCP-like"/>
    <property type="match status" value="1"/>
</dbReference>
<proteinExistence type="predicted"/>
<dbReference type="Proteomes" id="UP000183063">
    <property type="component" value="Unassembled WGS sequence"/>
</dbReference>
<reference evidence="3" key="2">
    <citation type="submission" date="2016-10" db="EMBL/GenBank/DDBJ databases">
        <authorList>
            <person name="Wibberg D."/>
        </authorList>
    </citation>
    <scope>NUCLEOTIDE SEQUENCE [LARGE SCALE GENOMIC DNA]</scope>
</reference>
<dbReference type="AlphaFoldDB" id="A0A1H8NPV9"/>
<gene>
    <name evidence="1" type="ORF">RTCCBAU85039_3677</name>
    <name evidence="2" type="ORF">SAMN05216228_101532</name>
</gene>
<evidence type="ECO:0000313" key="4">
    <source>
        <dbReference type="Proteomes" id="UP000198939"/>
    </source>
</evidence>
<dbReference type="EMBL" id="FOCV01000015">
    <property type="protein sequence ID" value="SEO31721.1"/>
    <property type="molecule type" value="Genomic_DNA"/>
</dbReference>
<reference evidence="2 4" key="3">
    <citation type="submission" date="2016-10" db="EMBL/GenBank/DDBJ databases">
        <authorList>
            <person name="Varghese N."/>
            <person name="Submissions S."/>
        </authorList>
    </citation>
    <scope>NUCLEOTIDE SEQUENCE [LARGE SCALE GENOMIC DNA]</scope>
    <source>
        <strain evidence="2 4">CGMCC 1.7071</strain>
    </source>
</reference>
<evidence type="ECO:0000313" key="3">
    <source>
        <dbReference type="Proteomes" id="UP000183063"/>
    </source>
</evidence>
<reference evidence="1" key="1">
    <citation type="submission" date="2016-10" db="EMBL/GenBank/DDBJ databases">
        <authorList>
            <person name="de Groot N.N."/>
        </authorList>
    </citation>
    <scope>NUCLEOTIDE SEQUENCE [LARGE SCALE GENOMIC DNA]</scope>
    <source>
        <strain evidence="1">CCBAU85039</strain>
    </source>
</reference>
<keyword evidence="4" id="KW-1185">Reference proteome</keyword>